<feature type="region of interest" description="Disordered" evidence="14">
    <location>
        <begin position="1"/>
        <end position="84"/>
    </location>
</feature>
<dbReference type="InterPro" id="IPR023170">
    <property type="entry name" value="HhH_base_excis_C"/>
</dbReference>
<comment type="cofactor">
    <cofactor evidence="2">
        <name>[4Fe-4S] cluster</name>
        <dbReference type="ChEBI" id="CHEBI:49883"/>
    </cofactor>
</comment>
<dbReference type="Pfam" id="PF00633">
    <property type="entry name" value="HHH"/>
    <property type="match status" value="1"/>
</dbReference>
<dbReference type="RefSeq" id="XP_044723666.1">
    <property type="nucleotide sequence ID" value="XM_044862640.1"/>
</dbReference>
<dbReference type="GO" id="GO:0005634">
    <property type="term" value="C:nucleus"/>
    <property type="evidence" value="ECO:0007669"/>
    <property type="project" value="TreeGrafter"/>
</dbReference>
<dbReference type="GO" id="GO:0006285">
    <property type="term" value="P:base-excision repair, AP site formation"/>
    <property type="evidence" value="ECO:0007669"/>
    <property type="project" value="UniProtKB-ARBA"/>
</dbReference>
<dbReference type="InterPro" id="IPR044298">
    <property type="entry name" value="MIG/MutY"/>
</dbReference>
<dbReference type="Pfam" id="PF00730">
    <property type="entry name" value="HhH-GPD"/>
    <property type="match status" value="1"/>
</dbReference>
<evidence type="ECO:0000256" key="14">
    <source>
        <dbReference type="SAM" id="MobiDB-lite"/>
    </source>
</evidence>
<keyword evidence="13" id="KW-0326">Glycosidase</keyword>
<evidence type="ECO:0000256" key="6">
    <source>
        <dbReference type="ARBA" id="ARBA00022485"/>
    </source>
</evidence>
<dbReference type="Gene3D" id="1.10.340.30">
    <property type="entry name" value="Hypothetical protein, domain 2"/>
    <property type="match status" value="1"/>
</dbReference>
<evidence type="ECO:0000256" key="3">
    <source>
        <dbReference type="ARBA" id="ARBA00008343"/>
    </source>
</evidence>
<dbReference type="GO" id="GO:0051539">
    <property type="term" value="F:4 iron, 4 sulfur cluster binding"/>
    <property type="evidence" value="ECO:0007669"/>
    <property type="project" value="UniProtKB-KW"/>
</dbReference>
<keyword evidence="10" id="KW-0408">Iron</keyword>
<comment type="similarity">
    <text evidence="3">Belongs to the Nth/MutY family.</text>
</comment>
<evidence type="ECO:0000256" key="4">
    <source>
        <dbReference type="ARBA" id="ARBA00012045"/>
    </source>
</evidence>
<evidence type="ECO:0000256" key="7">
    <source>
        <dbReference type="ARBA" id="ARBA00022723"/>
    </source>
</evidence>
<dbReference type="GO" id="GO:0000701">
    <property type="term" value="F:purine-specific mismatch base pair DNA N-glycosylase activity"/>
    <property type="evidence" value="ECO:0007669"/>
    <property type="project" value="UniProtKB-EC"/>
</dbReference>
<dbReference type="InterPro" id="IPR011257">
    <property type="entry name" value="DNA_glycosylase"/>
</dbReference>
<dbReference type="EMBL" id="JAIZPD010000003">
    <property type="protein sequence ID" value="KAH0966153.1"/>
    <property type="molecule type" value="Genomic_DNA"/>
</dbReference>
<dbReference type="GO" id="GO:0032357">
    <property type="term" value="F:oxidized purine DNA binding"/>
    <property type="evidence" value="ECO:0007669"/>
    <property type="project" value="TreeGrafter"/>
</dbReference>
<evidence type="ECO:0000256" key="1">
    <source>
        <dbReference type="ARBA" id="ARBA00000843"/>
    </source>
</evidence>
<dbReference type="SUPFAM" id="SSF48150">
    <property type="entry name" value="DNA-glycosylase"/>
    <property type="match status" value="1"/>
</dbReference>
<dbReference type="SMART" id="SM00478">
    <property type="entry name" value="ENDO3c"/>
    <property type="match status" value="1"/>
</dbReference>
<feature type="region of interest" description="Disordered" evidence="14">
    <location>
        <begin position="417"/>
        <end position="438"/>
    </location>
</feature>
<dbReference type="PANTHER" id="PTHR42944">
    <property type="entry name" value="ADENINE DNA GLYCOSYLASE"/>
    <property type="match status" value="1"/>
</dbReference>
<dbReference type="PANTHER" id="PTHR42944:SF1">
    <property type="entry name" value="ADENINE DNA GLYCOSYLASE"/>
    <property type="match status" value="1"/>
</dbReference>
<comment type="catalytic activity">
    <reaction evidence="1">
        <text>Hydrolyzes free adenine bases from 7,8-dihydro-8-oxoguanine:adenine mismatched double-stranded DNA, leaving an apurinic site.</text>
        <dbReference type="EC" id="3.2.2.31"/>
    </reaction>
</comment>
<evidence type="ECO:0000256" key="10">
    <source>
        <dbReference type="ARBA" id="ARBA00023004"/>
    </source>
</evidence>
<evidence type="ECO:0000313" key="16">
    <source>
        <dbReference type="EMBL" id="KAH0966153.1"/>
    </source>
</evidence>
<dbReference type="OrthoDB" id="10248838at2759"/>
<dbReference type="Gene3D" id="3.90.79.10">
    <property type="entry name" value="Nucleoside Triphosphate Pyrophosphohydrolase"/>
    <property type="match status" value="1"/>
</dbReference>
<keyword evidence="11" id="KW-0411">Iron-sulfur</keyword>
<evidence type="ECO:0000313" key="17">
    <source>
        <dbReference type="Proteomes" id="UP000824596"/>
    </source>
</evidence>
<reference evidence="16" key="1">
    <citation type="submission" date="2021-09" db="EMBL/GenBank/DDBJ databases">
        <title>A high-quality genome of the endoparasitic fungus Hirsutella rhossiliensis with a comparison of Hirsutella genomes reveals transposable elements contributing to genome size variation.</title>
        <authorList>
            <person name="Lin R."/>
            <person name="Jiao Y."/>
            <person name="Sun X."/>
            <person name="Ling J."/>
            <person name="Xie B."/>
            <person name="Cheng X."/>
        </authorList>
    </citation>
    <scope>NUCLEOTIDE SEQUENCE</scope>
    <source>
        <strain evidence="16">HR02</strain>
    </source>
</reference>
<dbReference type="InterPro" id="IPR029119">
    <property type="entry name" value="MutY_C"/>
</dbReference>
<sequence length="584" mass="63112">MVRRSARLSTAGRAGAGQKRQRPEIPTPTPKQPGESSSSSSPADGHQPAVSKRRKVAAASRSGAKKPDLHPRLFSSSTTADPQPCLAPARLHSLDYHRPLLLSGHAAAEHRRSLLSWFDSVSTTRAMPWRKPWIDPALSDDPVQLRRALEVRAYEIWISEIMLQQTRVAVVVDYWNRWMACWPTIRDLARAHADHVLAAWRGLGYYSRATRIHDAAKLVVDDPEMRGLLPATPADLAARVPGVGRYTAGAISAIVFGRAEPMVDGNVLRVLSRQLGIYANAKADKAVIDAVWAAADALVKAVADDGEASVANGPVSLTDRPGRWGQALMELGSTVCTPKPDCSSCPITSTCRVYNEGKAFANGAGMNDRMDMEDLCGLCLPFEETIGKDGPLQSKADERQAGPNRLSLADFGFQVKDGSNASSVSPRKQPRSRKGASAGAIADYARRFPAKIAKKARRLPKGLLAGLWELPSTAMSSSGSTSAKKRTQLARSHAATLVKGSGASAQGLVHVGELGSVPWLFSHIKLTMHVHLFLAAQGKQCDLAEGRTPTQPRRWSRNVDDESMGTGMRKCWALVRDVEASEPD</sequence>
<dbReference type="GeneID" id="68353298"/>
<dbReference type="GO" id="GO:0035485">
    <property type="term" value="F:adenine/guanine mispair binding"/>
    <property type="evidence" value="ECO:0007669"/>
    <property type="project" value="TreeGrafter"/>
</dbReference>
<evidence type="ECO:0000256" key="5">
    <source>
        <dbReference type="ARBA" id="ARBA00022023"/>
    </source>
</evidence>
<evidence type="ECO:0000256" key="13">
    <source>
        <dbReference type="ARBA" id="ARBA00023295"/>
    </source>
</evidence>
<keyword evidence="8" id="KW-0227">DNA damage</keyword>
<proteinExistence type="inferred from homology"/>
<evidence type="ECO:0000256" key="12">
    <source>
        <dbReference type="ARBA" id="ARBA00023204"/>
    </source>
</evidence>
<evidence type="ECO:0000256" key="8">
    <source>
        <dbReference type="ARBA" id="ARBA00022763"/>
    </source>
</evidence>
<dbReference type="FunFam" id="1.10.340.30:FF:000002">
    <property type="entry name" value="Adenine DNA glycosylase"/>
    <property type="match status" value="1"/>
</dbReference>
<feature type="domain" description="HhH-GPD" evidence="15">
    <location>
        <begin position="162"/>
        <end position="334"/>
    </location>
</feature>
<organism evidence="16 17">
    <name type="scientific">Hirsutella rhossiliensis</name>
    <dbReference type="NCBI Taxonomy" id="111463"/>
    <lineage>
        <taxon>Eukaryota</taxon>
        <taxon>Fungi</taxon>
        <taxon>Dikarya</taxon>
        <taxon>Ascomycota</taxon>
        <taxon>Pezizomycotina</taxon>
        <taxon>Sordariomycetes</taxon>
        <taxon>Hypocreomycetidae</taxon>
        <taxon>Hypocreales</taxon>
        <taxon>Ophiocordycipitaceae</taxon>
        <taxon>Hirsutella</taxon>
    </lineage>
</organism>
<keyword evidence="17" id="KW-1185">Reference proteome</keyword>
<keyword evidence="9" id="KW-0378">Hydrolase</keyword>
<dbReference type="Pfam" id="PF14815">
    <property type="entry name" value="NUDIX_4"/>
    <property type="match status" value="1"/>
</dbReference>
<dbReference type="InterPro" id="IPR000445">
    <property type="entry name" value="HhH_motif"/>
</dbReference>
<feature type="compositionally biased region" description="Polar residues" evidence="14">
    <location>
        <begin position="417"/>
        <end position="426"/>
    </location>
</feature>
<dbReference type="AlphaFoldDB" id="A0A9P8SKA5"/>
<dbReference type="GO" id="GO:0034039">
    <property type="term" value="F:8-oxo-7,8-dihydroguanine DNA N-glycosylase activity"/>
    <property type="evidence" value="ECO:0007669"/>
    <property type="project" value="TreeGrafter"/>
</dbReference>
<comment type="caution">
    <text evidence="16">The sequence shown here is derived from an EMBL/GenBank/DDBJ whole genome shotgun (WGS) entry which is preliminary data.</text>
</comment>
<name>A0A9P8SKA5_9HYPO</name>
<dbReference type="GO" id="GO:0006298">
    <property type="term" value="P:mismatch repair"/>
    <property type="evidence" value="ECO:0007669"/>
    <property type="project" value="TreeGrafter"/>
</dbReference>
<evidence type="ECO:0000256" key="11">
    <source>
        <dbReference type="ARBA" id="ARBA00023014"/>
    </source>
</evidence>
<keyword evidence="12" id="KW-0234">DNA repair</keyword>
<keyword evidence="6" id="KW-0004">4Fe-4S</keyword>
<dbReference type="GO" id="GO:0046872">
    <property type="term" value="F:metal ion binding"/>
    <property type="evidence" value="ECO:0007669"/>
    <property type="project" value="UniProtKB-KW"/>
</dbReference>
<evidence type="ECO:0000256" key="2">
    <source>
        <dbReference type="ARBA" id="ARBA00001966"/>
    </source>
</evidence>
<dbReference type="InterPro" id="IPR003265">
    <property type="entry name" value="HhH-GPD_domain"/>
</dbReference>
<evidence type="ECO:0000259" key="15">
    <source>
        <dbReference type="SMART" id="SM00478"/>
    </source>
</evidence>
<evidence type="ECO:0000256" key="9">
    <source>
        <dbReference type="ARBA" id="ARBA00022801"/>
    </source>
</evidence>
<gene>
    <name evidence="16" type="ORF">HRG_04169</name>
</gene>
<dbReference type="EC" id="3.2.2.31" evidence="4"/>
<protein>
    <recommendedName>
        <fullName evidence="5">Adenine DNA glycosylase</fullName>
        <ecNumber evidence="4">3.2.2.31</ecNumber>
    </recommendedName>
</protein>
<accession>A0A9P8SKA5</accession>
<dbReference type="Proteomes" id="UP000824596">
    <property type="component" value="Unassembled WGS sequence"/>
</dbReference>
<dbReference type="Gene3D" id="1.10.1670.10">
    <property type="entry name" value="Helix-hairpin-Helix base-excision DNA repair enzymes (C-terminal)"/>
    <property type="match status" value="1"/>
</dbReference>
<keyword evidence="7" id="KW-0479">Metal-binding</keyword>
<dbReference type="CDD" id="cd00056">
    <property type="entry name" value="ENDO3c"/>
    <property type="match status" value="1"/>
</dbReference>